<sequence>MTYNEELIRILAREIKELRNKCLALVKIHLRFRPLRYLRDLVHTGEGKHIRTGKATKHKKTQKLLKKLMGDPLS</sequence>
<evidence type="ECO:0000313" key="2">
    <source>
        <dbReference type="Proteomes" id="UP000325315"/>
    </source>
</evidence>
<protein>
    <submittedName>
        <fullName evidence="1">Uncharacterized protein</fullName>
    </submittedName>
</protein>
<comment type="caution">
    <text evidence="1">The sequence shown here is derived from an EMBL/GenBank/DDBJ whole genome shotgun (WGS) entry which is preliminary data.</text>
</comment>
<accession>A0A5B6VXU2</accession>
<reference evidence="1" key="1">
    <citation type="submission" date="2019-08" db="EMBL/GenBank/DDBJ databases">
        <authorList>
            <person name="Liu F."/>
        </authorList>
    </citation>
    <scope>NUCLEOTIDE SEQUENCE [LARGE SCALE GENOMIC DNA]</scope>
    <source>
        <strain evidence="1">PA1801</strain>
        <tissue evidence="1">Leaf</tissue>
    </source>
</reference>
<keyword evidence="2" id="KW-1185">Reference proteome</keyword>
<dbReference type="AlphaFoldDB" id="A0A5B6VXU2"/>
<gene>
    <name evidence="1" type="ORF">EPI10_024000</name>
</gene>
<organism evidence="1 2">
    <name type="scientific">Gossypium australe</name>
    <dbReference type="NCBI Taxonomy" id="47621"/>
    <lineage>
        <taxon>Eukaryota</taxon>
        <taxon>Viridiplantae</taxon>
        <taxon>Streptophyta</taxon>
        <taxon>Embryophyta</taxon>
        <taxon>Tracheophyta</taxon>
        <taxon>Spermatophyta</taxon>
        <taxon>Magnoliopsida</taxon>
        <taxon>eudicotyledons</taxon>
        <taxon>Gunneridae</taxon>
        <taxon>Pentapetalae</taxon>
        <taxon>rosids</taxon>
        <taxon>malvids</taxon>
        <taxon>Malvales</taxon>
        <taxon>Malvaceae</taxon>
        <taxon>Malvoideae</taxon>
        <taxon>Gossypium</taxon>
    </lineage>
</organism>
<name>A0A5B6VXU2_9ROSI</name>
<proteinExistence type="predicted"/>
<dbReference type="EMBL" id="SMMG02000005">
    <property type="protein sequence ID" value="KAA3473637.1"/>
    <property type="molecule type" value="Genomic_DNA"/>
</dbReference>
<evidence type="ECO:0000313" key="1">
    <source>
        <dbReference type="EMBL" id="KAA3473637.1"/>
    </source>
</evidence>
<dbReference type="Proteomes" id="UP000325315">
    <property type="component" value="Unassembled WGS sequence"/>
</dbReference>